<dbReference type="SUPFAM" id="SSF52317">
    <property type="entry name" value="Class I glutamine amidotransferase-like"/>
    <property type="match status" value="1"/>
</dbReference>
<dbReference type="RefSeq" id="XP_060438660.1">
    <property type="nucleotide sequence ID" value="XM_060595678.1"/>
</dbReference>
<dbReference type="EMBL" id="JAHMHQ010000034">
    <property type="protein sequence ID" value="KAK1622665.1"/>
    <property type="molecule type" value="Genomic_DNA"/>
</dbReference>
<dbReference type="Proteomes" id="UP001243989">
    <property type="component" value="Unassembled WGS sequence"/>
</dbReference>
<sequence length="316" mass="34884">MVYVVSTMTTRPISRQHRSSHFLNYKKRSSGTSQTVAMFANLLAAAAIAASHAVHASASATPSLLLFSKTAGYRHARHVSDSRIPHGIQLVSSIANEKGWSVAATEDSTIFTNGSLSAYSTLVFISTTGNYLSTNESDALNEFLLNGGSWLGIHAAGDFGDDMPNWFNKLVVGQFRSHPCETDDICDDAQKERYPPNGNIRPDTDTILDFDHPSTSGLPESYNRTDEWYAYKTNSADDSAYKVLAKVEETYIDEITLSPELQHMPPMHSISWYSMCEGVARAFYTGMGHTNESYSEEYFVKHVTGGLEWVTSTSDE</sequence>
<dbReference type="PANTHER" id="PTHR40469">
    <property type="entry name" value="SECRETED GLYCOSYL HYDROLASE"/>
    <property type="match status" value="1"/>
</dbReference>
<evidence type="ECO:0000313" key="2">
    <source>
        <dbReference type="EMBL" id="KAK1622665.1"/>
    </source>
</evidence>
<dbReference type="Gene3D" id="3.40.50.880">
    <property type="match status" value="1"/>
</dbReference>
<organism evidence="2 3">
    <name type="scientific">Colletotrichum phormii</name>
    <dbReference type="NCBI Taxonomy" id="359342"/>
    <lineage>
        <taxon>Eukaryota</taxon>
        <taxon>Fungi</taxon>
        <taxon>Dikarya</taxon>
        <taxon>Ascomycota</taxon>
        <taxon>Pezizomycotina</taxon>
        <taxon>Sordariomycetes</taxon>
        <taxon>Hypocreomycetidae</taxon>
        <taxon>Glomerellales</taxon>
        <taxon>Glomerellaceae</taxon>
        <taxon>Colletotrichum</taxon>
        <taxon>Colletotrichum acutatum species complex</taxon>
    </lineage>
</organism>
<dbReference type="GeneID" id="85480540"/>
<dbReference type="AlphaFoldDB" id="A0AAJ0E9D4"/>
<dbReference type="InterPro" id="IPR029010">
    <property type="entry name" value="ThuA-like"/>
</dbReference>
<comment type="caution">
    <text evidence="2">The sequence shown here is derived from an EMBL/GenBank/DDBJ whole genome shotgun (WGS) entry which is preliminary data.</text>
</comment>
<feature type="domain" description="ThuA-like" evidence="1">
    <location>
        <begin position="64"/>
        <end position="310"/>
    </location>
</feature>
<evidence type="ECO:0000313" key="3">
    <source>
        <dbReference type="Proteomes" id="UP001243989"/>
    </source>
</evidence>
<proteinExistence type="predicted"/>
<protein>
    <submittedName>
        <fullName evidence="2">Trehalose utilization-domain-containing protein</fullName>
    </submittedName>
</protein>
<accession>A0AAJ0E9D4</accession>
<keyword evidence="3" id="KW-1185">Reference proteome</keyword>
<dbReference type="PANTHER" id="PTHR40469:SF2">
    <property type="entry name" value="GALACTOSE-BINDING DOMAIN-LIKE SUPERFAMILY PROTEIN"/>
    <property type="match status" value="1"/>
</dbReference>
<name>A0AAJ0E9D4_9PEZI</name>
<dbReference type="InterPro" id="IPR029062">
    <property type="entry name" value="Class_I_gatase-like"/>
</dbReference>
<gene>
    <name evidence="2" type="ORF">BDP81DRAFT_507241</name>
</gene>
<reference evidence="2" key="1">
    <citation type="submission" date="2021-06" db="EMBL/GenBank/DDBJ databases">
        <title>Comparative genomics, transcriptomics and evolutionary studies reveal genomic signatures of adaptation to plant cell wall in hemibiotrophic fungi.</title>
        <authorList>
            <consortium name="DOE Joint Genome Institute"/>
            <person name="Baroncelli R."/>
            <person name="Diaz J.F."/>
            <person name="Benocci T."/>
            <person name="Peng M."/>
            <person name="Battaglia E."/>
            <person name="Haridas S."/>
            <person name="Andreopoulos W."/>
            <person name="Labutti K."/>
            <person name="Pangilinan J."/>
            <person name="Floch G.L."/>
            <person name="Makela M.R."/>
            <person name="Henrissat B."/>
            <person name="Grigoriev I.V."/>
            <person name="Crouch J.A."/>
            <person name="De Vries R.P."/>
            <person name="Sukno S.A."/>
            <person name="Thon M.R."/>
        </authorList>
    </citation>
    <scope>NUCLEOTIDE SEQUENCE</scope>
    <source>
        <strain evidence="2">CBS 102054</strain>
    </source>
</reference>
<dbReference type="Pfam" id="PF06283">
    <property type="entry name" value="ThuA"/>
    <property type="match status" value="1"/>
</dbReference>
<evidence type="ECO:0000259" key="1">
    <source>
        <dbReference type="Pfam" id="PF06283"/>
    </source>
</evidence>